<dbReference type="GO" id="GO:0004176">
    <property type="term" value="F:ATP-dependent peptidase activity"/>
    <property type="evidence" value="ECO:0007669"/>
    <property type="project" value="InterPro"/>
</dbReference>
<comment type="caution">
    <text evidence="8">The sequence shown here is derived from an EMBL/GenBank/DDBJ whole genome shotgun (WGS) entry which is preliminary data.</text>
</comment>
<dbReference type="GO" id="GO:0004252">
    <property type="term" value="F:serine-type endopeptidase activity"/>
    <property type="evidence" value="ECO:0007669"/>
    <property type="project" value="InterPro"/>
</dbReference>
<dbReference type="OrthoDB" id="9806592at2"/>
<evidence type="ECO:0000313" key="11">
    <source>
        <dbReference type="Proteomes" id="UP000648077"/>
    </source>
</evidence>
<reference evidence="8" key="2">
    <citation type="submission" date="2020-08" db="EMBL/GenBank/DDBJ databases">
        <title>Changes in the skin microbiome associated with squamous cell carcinoma in transplant recipients.</title>
        <authorList>
            <person name="Zaugg J."/>
            <person name="Krueger A."/>
            <person name="Lachner N."/>
        </authorList>
    </citation>
    <scope>NUCLEOTIDE SEQUENCE</scope>
    <source>
        <strain evidence="8">R5988</strain>
    </source>
</reference>
<reference evidence="9 10" key="1">
    <citation type="submission" date="2017-10" db="EMBL/GenBank/DDBJ databases">
        <title>genome sequences of Staph epi in chlorhexidine trial.</title>
        <authorList>
            <person name="Greninger A.L."/>
            <person name="Addetia A."/>
            <person name="Qin X."/>
            <person name="Zerr D."/>
        </authorList>
    </citation>
    <scope>NUCLEOTIDE SEQUENCE [LARGE SCALE GENOMIC DNA]</scope>
    <source>
        <strain evidence="9 10">SCH-17</strain>
    </source>
</reference>
<evidence type="ECO:0000256" key="3">
    <source>
        <dbReference type="ARBA" id="ARBA00022670"/>
    </source>
</evidence>
<dbReference type="Pfam" id="PF00574">
    <property type="entry name" value="CLP_protease"/>
    <property type="match status" value="1"/>
</dbReference>
<keyword evidence="5" id="KW-0720">Serine protease</keyword>
<accession>A0A4Y7VLC1</accession>
<dbReference type="InterPro" id="IPR001907">
    <property type="entry name" value="ClpP"/>
</dbReference>
<evidence type="ECO:0000256" key="2">
    <source>
        <dbReference type="ARBA" id="ARBA00022490"/>
    </source>
</evidence>
<dbReference type="EMBL" id="JACGQI010000007">
    <property type="protein sequence ID" value="MBF2229925.1"/>
    <property type="molecule type" value="Genomic_DNA"/>
</dbReference>
<dbReference type="InterPro" id="IPR023562">
    <property type="entry name" value="ClpP/TepA"/>
</dbReference>
<evidence type="ECO:0000256" key="1">
    <source>
        <dbReference type="ARBA" id="ARBA00007039"/>
    </source>
</evidence>
<evidence type="ECO:0000313" key="8">
    <source>
        <dbReference type="EMBL" id="MBF2229925.1"/>
    </source>
</evidence>
<keyword evidence="3 8" id="KW-0645">Protease</keyword>
<dbReference type="Gene3D" id="3.90.226.10">
    <property type="entry name" value="2-enoyl-CoA Hydratase, Chain A, domain 1"/>
    <property type="match status" value="1"/>
</dbReference>
<comment type="similarity">
    <text evidence="1 6">Belongs to the peptidase S14 family.</text>
</comment>
<evidence type="ECO:0000256" key="4">
    <source>
        <dbReference type="ARBA" id="ARBA00022801"/>
    </source>
</evidence>
<protein>
    <recommendedName>
        <fullName evidence="6">ATP-dependent Clp protease proteolytic subunit</fullName>
    </recommendedName>
</protein>
<name>A0A4Y7VLC1_STAEP</name>
<evidence type="ECO:0000256" key="6">
    <source>
        <dbReference type="RuleBase" id="RU003567"/>
    </source>
</evidence>
<dbReference type="SUPFAM" id="SSF52096">
    <property type="entry name" value="ClpP/crotonase"/>
    <property type="match status" value="1"/>
</dbReference>
<dbReference type="Proteomes" id="UP000648077">
    <property type="component" value="Unassembled WGS sequence"/>
</dbReference>
<feature type="coiled-coil region" evidence="7">
    <location>
        <begin position="206"/>
        <end position="236"/>
    </location>
</feature>
<dbReference type="NCBIfam" id="NF045542">
    <property type="entry name" value="Clp_rel_HeadMat"/>
    <property type="match status" value="1"/>
</dbReference>
<dbReference type="GO" id="GO:0006515">
    <property type="term" value="P:protein quality control for misfolded or incompletely synthesized proteins"/>
    <property type="evidence" value="ECO:0007669"/>
    <property type="project" value="TreeGrafter"/>
</dbReference>
<gene>
    <name evidence="9" type="ORF">CTJ08_12765</name>
    <name evidence="8" type="ORF">H3963_05700</name>
</gene>
<evidence type="ECO:0000256" key="7">
    <source>
        <dbReference type="SAM" id="Coils"/>
    </source>
</evidence>
<dbReference type="CDD" id="cd07016">
    <property type="entry name" value="S14_ClpP_1"/>
    <property type="match status" value="1"/>
</dbReference>
<dbReference type="EMBL" id="PEJG01000041">
    <property type="protein sequence ID" value="PIH09119.1"/>
    <property type="molecule type" value="Genomic_DNA"/>
</dbReference>
<dbReference type="PANTHER" id="PTHR10381:SF70">
    <property type="entry name" value="ATP-DEPENDENT CLP PROTEASE PROTEOLYTIC SUBUNIT"/>
    <property type="match status" value="1"/>
</dbReference>
<keyword evidence="7" id="KW-0175">Coiled coil</keyword>
<evidence type="ECO:0000256" key="5">
    <source>
        <dbReference type="ARBA" id="ARBA00022825"/>
    </source>
</evidence>
<dbReference type="GO" id="GO:0051117">
    <property type="term" value="F:ATPase binding"/>
    <property type="evidence" value="ECO:0007669"/>
    <property type="project" value="TreeGrafter"/>
</dbReference>
<sequence>MKLNKIEHTFSSMKSETSDEHVLVISGAIGEGGYFYEGTSATDVRKALENVKAKTIRIKLNSPGGNAFDGLEIYNYLKDLDAHVIVEVTALAASAASIIAMGADEVIMRTGSTMMIHNASTITYGNKDEMLKVHEYLSKIDTSIIDVYKEKTGLSTDEIKEMLNNETWFTASEAFEKGFADSYETQTKEEKEITSYLNSNYSISQKIDVENEIKEIKNQISELQNQNNKNQEVKDKSVNDNRLKSLLF</sequence>
<evidence type="ECO:0000313" key="10">
    <source>
        <dbReference type="Proteomes" id="UP000228502"/>
    </source>
</evidence>
<organism evidence="8 11">
    <name type="scientific">Staphylococcus epidermidis</name>
    <dbReference type="NCBI Taxonomy" id="1282"/>
    <lineage>
        <taxon>Bacteria</taxon>
        <taxon>Bacillati</taxon>
        <taxon>Bacillota</taxon>
        <taxon>Bacilli</taxon>
        <taxon>Bacillales</taxon>
        <taxon>Staphylococcaceae</taxon>
        <taxon>Staphylococcus</taxon>
    </lineage>
</organism>
<dbReference type="AlphaFoldDB" id="A0A4Y7VLC1"/>
<dbReference type="RefSeq" id="WP_002484598.1">
    <property type="nucleotide sequence ID" value="NZ_CAJUUW010000028.1"/>
</dbReference>
<dbReference type="GO" id="GO:0009368">
    <property type="term" value="C:endopeptidase Clp complex"/>
    <property type="evidence" value="ECO:0007669"/>
    <property type="project" value="TreeGrafter"/>
</dbReference>
<proteinExistence type="inferred from homology"/>
<keyword evidence="2" id="KW-0963">Cytoplasm</keyword>
<dbReference type="Proteomes" id="UP000228502">
    <property type="component" value="Unassembled WGS sequence"/>
</dbReference>
<dbReference type="PRINTS" id="PR00127">
    <property type="entry name" value="CLPPROTEASEP"/>
</dbReference>
<dbReference type="PANTHER" id="PTHR10381">
    <property type="entry name" value="ATP-DEPENDENT CLP PROTEASE PROTEOLYTIC SUBUNIT"/>
    <property type="match status" value="1"/>
</dbReference>
<keyword evidence="4" id="KW-0378">Hydrolase</keyword>
<evidence type="ECO:0000313" key="9">
    <source>
        <dbReference type="EMBL" id="PIH09119.1"/>
    </source>
</evidence>
<dbReference type="InterPro" id="IPR029045">
    <property type="entry name" value="ClpP/crotonase-like_dom_sf"/>
</dbReference>